<dbReference type="PANTHER" id="PTHR37319:SF1">
    <property type="entry name" value="TRANSPOSASE TN5 DIMERISATION DOMAIN-CONTAINING PROTEIN"/>
    <property type="match status" value="1"/>
</dbReference>
<dbReference type="InterPro" id="IPR054836">
    <property type="entry name" value="Tn5_transposase"/>
</dbReference>
<evidence type="ECO:0000259" key="1">
    <source>
        <dbReference type="Pfam" id="PF01609"/>
    </source>
</evidence>
<dbReference type="InterPro" id="IPR002559">
    <property type="entry name" value="Transposase_11"/>
</dbReference>
<dbReference type="PANTHER" id="PTHR37319">
    <property type="entry name" value="TRANSPOSASE"/>
    <property type="match status" value="1"/>
</dbReference>
<proteinExistence type="predicted"/>
<feature type="domain" description="Transposase IS4-like" evidence="1">
    <location>
        <begin position="339"/>
        <end position="404"/>
    </location>
</feature>
<dbReference type="Proteomes" id="UP001432046">
    <property type="component" value="Plasmid pBs5S5a"/>
</dbReference>
<evidence type="ECO:0000313" key="2">
    <source>
        <dbReference type="EMBL" id="WXC84855.1"/>
    </source>
</evidence>
<dbReference type="EMBL" id="CP147713">
    <property type="protein sequence ID" value="WXC84855.1"/>
    <property type="molecule type" value="Genomic_DNA"/>
</dbReference>
<dbReference type="InterPro" id="IPR014737">
    <property type="entry name" value="Transposase_Tn5-like_C"/>
</dbReference>
<dbReference type="InterPro" id="IPR047768">
    <property type="entry name" value="Tn5p-like"/>
</dbReference>
<dbReference type="InterPro" id="IPR012337">
    <property type="entry name" value="RNaseH-like_sf"/>
</dbReference>
<accession>A0ABZ2PC21</accession>
<keyword evidence="2" id="KW-0614">Plasmid</keyword>
<dbReference type="Gene3D" id="1.10.740.10">
    <property type="entry name" value="Transferase Inhibitor Protein From Tn5, Chain"/>
    <property type="match status" value="1"/>
</dbReference>
<protein>
    <submittedName>
        <fullName evidence="2">IS4 family transposase</fullName>
    </submittedName>
</protein>
<dbReference type="Pfam" id="PF01609">
    <property type="entry name" value="DDE_Tnp_1"/>
    <property type="match status" value="1"/>
</dbReference>
<organism evidence="2 3">
    <name type="scientific">Bradyrhizobium septentrionale</name>
    <dbReference type="NCBI Taxonomy" id="1404411"/>
    <lineage>
        <taxon>Bacteria</taxon>
        <taxon>Pseudomonadati</taxon>
        <taxon>Pseudomonadota</taxon>
        <taxon>Alphaproteobacteria</taxon>
        <taxon>Hyphomicrobiales</taxon>
        <taxon>Nitrobacteraceae</taxon>
        <taxon>Bradyrhizobium</taxon>
    </lineage>
</organism>
<sequence length="512" mass="56036">MALRLGLRGFHAREEASVLRFDHRSVPTGHKLSHSHIWVAISGKAGFSIGRQAGGGFDGRGGIWTGTIWRSSPGKRGARLHAALVARPGSCIRRLGEDRAGEMQFRRLLHNPSVTAAEMSRHAGDLTGQRAAGRHVVVAQDTSELILGGRRSRQCYGPVAKGNAAGLLLHVALAVEAETQGLLGLVSMQVWNRNREELAPRRKRATAAKESQRWIESSERAGEVLAAAASVTMVSDRESDFYELFVKRPQNVELVVRACQNRRIEGAEEDPDLLFTFIDAQAEQGRVAMTVPAAPGRRARDTEFAVRFAPVAVCRPLHGADPTLPETAHLTLVDVREVSEPKDGSAPVHWRLLTTHAVATLNDARQVVGFYRTRWVIEEFFRTLKTAGFDIEEADIGDPQAMINFVAAAAVAAITIKQLVQARDGNTDQLLSDAFEPDDQPILEAVSARLEGKTERQRNPHPKGSLAFVAWVIARLGGWTGYYGKPGPKVIRIGLAKFHAIKYGANLRLQNV</sequence>
<dbReference type="NCBIfam" id="NF033590">
    <property type="entry name" value="transpos_IS4_3"/>
    <property type="match status" value="1"/>
</dbReference>
<reference evidence="2" key="2">
    <citation type="submission" date="2024-03" db="EMBL/GenBank/DDBJ databases">
        <authorList>
            <person name="Bromfield E.S.P."/>
            <person name="Cloutier S."/>
        </authorList>
    </citation>
    <scope>NUCLEOTIDE SEQUENCE</scope>
    <source>
        <strain evidence="2">5S5</strain>
        <plasmid evidence="2">pBs5S5a</plasmid>
    </source>
</reference>
<geneLocation type="plasmid" evidence="2 3">
    <name>pBs5S5a</name>
</geneLocation>
<keyword evidence="3" id="KW-1185">Reference proteome</keyword>
<dbReference type="SUPFAM" id="SSF53098">
    <property type="entry name" value="Ribonuclease H-like"/>
    <property type="match status" value="1"/>
</dbReference>
<reference evidence="2" key="1">
    <citation type="journal article" date="2021" name="Int. J. Syst. Evol. Microbiol.">
        <title>Bradyrhizobium septentrionale sp. nov. (sv. septentrionale) and Bradyrhizobium quebecense sp. nov. (sv. septentrionale) associated with legumes native to Canada possess rearranged symbiosis genes and numerous insertion sequences.</title>
        <authorList>
            <person name="Bromfield E.S.P."/>
            <person name="Cloutier S."/>
        </authorList>
    </citation>
    <scope>NUCLEOTIDE SEQUENCE</scope>
    <source>
        <strain evidence="2">5S5</strain>
    </source>
</reference>
<evidence type="ECO:0000313" key="3">
    <source>
        <dbReference type="Proteomes" id="UP001432046"/>
    </source>
</evidence>
<name>A0ABZ2PC21_9BRAD</name>
<dbReference type="Gene3D" id="3.90.350.10">
    <property type="entry name" value="Transposase Inhibitor Protein From Tn5, Chain A, domain 1"/>
    <property type="match status" value="1"/>
</dbReference>
<gene>
    <name evidence="2" type="ORF">WDK88_45455</name>
</gene>